<dbReference type="CTD" id="20316292"/>
<proteinExistence type="predicted"/>
<feature type="compositionally biased region" description="Polar residues" evidence="1">
    <location>
        <begin position="1"/>
        <end position="18"/>
    </location>
</feature>
<feature type="region of interest" description="Disordered" evidence="1">
    <location>
        <begin position="1"/>
        <end position="22"/>
    </location>
</feature>
<protein>
    <submittedName>
        <fullName evidence="2">Uncharacterized protein</fullName>
    </submittedName>
</protein>
<evidence type="ECO:0000313" key="3">
    <source>
        <dbReference type="Proteomes" id="UP000054324"/>
    </source>
</evidence>
<dbReference type="AlphaFoldDB" id="A0A075AIJ4"/>
<evidence type="ECO:0000256" key="1">
    <source>
        <dbReference type="SAM" id="MobiDB-lite"/>
    </source>
</evidence>
<evidence type="ECO:0000313" key="2">
    <source>
        <dbReference type="EMBL" id="KER31739.1"/>
    </source>
</evidence>
<dbReference type="Proteomes" id="UP000054324">
    <property type="component" value="Unassembled WGS sequence"/>
</dbReference>
<dbReference type="RefSeq" id="XP_009164527.1">
    <property type="nucleotide sequence ID" value="XM_009166263.1"/>
</dbReference>
<dbReference type="GeneID" id="20316292"/>
<dbReference type="EMBL" id="KL596642">
    <property type="protein sequence ID" value="KER31739.1"/>
    <property type="molecule type" value="Genomic_DNA"/>
</dbReference>
<sequence length="158" mass="18181">MHSFHQPNGQDNATQSRLEQAAARHKHVINKAIAIRVAWEDRDSVYELRRADNVEDEDVSQPYEENGGVPSWRSSRFRRSEACGDNWPSSAGRSTRRDSRDNRRPTLVKNSAVNPTAFNLQFSSQHALPYRYVWMCSVIGYSPLKYLNCNQLSWVAKL</sequence>
<accession>A0A075AIJ4</accession>
<name>A0A075AIJ4_OPIVI</name>
<dbReference type="KEGG" id="ovi:T265_02104"/>
<gene>
    <name evidence="2" type="ORF">T265_02104</name>
</gene>
<feature type="region of interest" description="Disordered" evidence="1">
    <location>
        <begin position="51"/>
        <end position="105"/>
    </location>
</feature>
<reference evidence="2 3" key="1">
    <citation type="submission" date="2013-11" db="EMBL/GenBank/DDBJ databases">
        <title>Opisthorchis viverrini - life in the bile duct.</title>
        <authorList>
            <person name="Young N.D."/>
            <person name="Nagarajan N."/>
            <person name="Lin S.J."/>
            <person name="Korhonen P.K."/>
            <person name="Jex A.R."/>
            <person name="Hall R.S."/>
            <person name="Safavi-Hemami H."/>
            <person name="Kaewkong W."/>
            <person name="Bertrand D."/>
            <person name="Gao S."/>
            <person name="Seet Q."/>
            <person name="Wongkham S."/>
            <person name="Teh B.T."/>
            <person name="Wongkham C."/>
            <person name="Intapan P.M."/>
            <person name="Maleewong W."/>
            <person name="Yang X."/>
            <person name="Hu M."/>
            <person name="Wang Z."/>
            <person name="Hofmann A."/>
            <person name="Sternberg P.W."/>
            <person name="Tan P."/>
            <person name="Wang J."/>
            <person name="Gasser R.B."/>
        </authorList>
    </citation>
    <scope>NUCLEOTIDE SEQUENCE [LARGE SCALE GENOMIC DNA]</scope>
</reference>
<keyword evidence="3" id="KW-1185">Reference proteome</keyword>
<organism evidence="2 3">
    <name type="scientific">Opisthorchis viverrini</name>
    <name type="common">Southeast Asian liver fluke</name>
    <dbReference type="NCBI Taxonomy" id="6198"/>
    <lineage>
        <taxon>Eukaryota</taxon>
        <taxon>Metazoa</taxon>
        <taxon>Spiralia</taxon>
        <taxon>Lophotrochozoa</taxon>
        <taxon>Platyhelminthes</taxon>
        <taxon>Trematoda</taxon>
        <taxon>Digenea</taxon>
        <taxon>Opisthorchiida</taxon>
        <taxon>Opisthorchiata</taxon>
        <taxon>Opisthorchiidae</taxon>
        <taxon>Opisthorchis</taxon>
    </lineage>
</organism>
<feature type="compositionally biased region" description="Basic and acidic residues" evidence="1">
    <location>
        <begin position="95"/>
        <end position="104"/>
    </location>
</feature>